<proteinExistence type="predicted"/>
<comment type="caution">
    <text evidence="2">The sequence shown here is derived from an EMBL/GenBank/DDBJ whole genome shotgun (WGS) entry which is preliminary data.</text>
</comment>
<reference evidence="2" key="1">
    <citation type="submission" date="2021-11" db="EMBL/GenBank/DDBJ databases">
        <authorList>
            <consortium name="Genoscope - CEA"/>
            <person name="William W."/>
        </authorList>
    </citation>
    <scope>NUCLEOTIDE SEQUENCE</scope>
</reference>
<sequence>MIGGSQVASWEVYPRKHADPDAKKQMAGAGSTTGERASFNYGHEMNYTSQMTDDMKLACGHAASRDLVGEAKERKELRQRLSRHSGPVGFKADNLPVDYSQVGSMPNIIWDRDHRSPNMKGDYYHRPRPYRYDDNGVCASRTTMRDCMDGGLDPNGRGAKSPEYKDYDPKELKMKLSRNVHKEGDGHWYGYSKRLSTPPRFPSPRSRREKGSHYVSSIGATLFPSEDRIFGTTMRDCMEGGVHGNKQSEIGAGSKPSYPRIGLEFDYEPFSLAMPSHFEDYKGGRIPGEALLDSAKRDFWKVGRLKSLVKHQDGSSPPASRDGPR</sequence>
<evidence type="ECO:0000256" key="1">
    <source>
        <dbReference type="SAM" id="MobiDB-lite"/>
    </source>
</evidence>
<protein>
    <submittedName>
        <fullName evidence="2">Uncharacterized protein</fullName>
    </submittedName>
</protein>
<dbReference type="AlphaFoldDB" id="A0A8J2X3D1"/>
<dbReference type="Proteomes" id="UP000789595">
    <property type="component" value="Unassembled WGS sequence"/>
</dbReference>
<gene>
    <name evidence="2" type="ORF">PECAL_6P04550</name>
</gene>
<evidence type="ECO:0000313" key="2">
    <source>
        <dbReference type="EMBL" id="CAH0378858.1"/>
    </source>
</evidence>
<accession>A0A8J2X3D1</accession>
<organism evidence="2 3">
    <name type="scientific">Pelagomonas calceolata</name>
    <dbReference type="NCBI Taxonomy" id="35677"/>
    <lineage>
        <taxon>Eukaryota</taxon>
        <taxon>Sar</taxon>
        <taxon>Stramenopiles</taxon>
        <taxon>Ochrophyta</taxon>
        <taxon>Pelagophyceae</taxon>
        <taxon>Pelagomonadales</taxon>
        <taxon>Pelagomonadaceae</taxon>
        <taxon>Pelagomonas</taxon>
    </lineage>
</organism>
<feature type="compositionally biased region" description="Basic and acidic residues" evidence="1">
    <location>
        <begin position="13"/>
        <end position="24"/>
    </location>
</feature>
<name>A0A8J2X3D1_9STRA</name>
<evidence type="ECO:0000313" key="3">
    <source>
        <dbReference type="Proteomes" id="UP000789595"/>
    </source>
</evidence>
<feature type="region of interest" description="Disordered" evidence="1">
    <location>
        <begin position="1"/>
        <end position="38"/>
    </location>
</feature>
<dbReference type="EMBL" id="CAKKNE010000006">
    <property type="protein sequence ID" value="CAH0378858.1"/>
    <property type="molecule type" value="Genomic_DNA"/>
</dbReference>
<keyword evidence="3" id="KW-1185">Reference proteome</keyword>